<accession>A0A1E8PZU4</accession>
<evidence type="ECO:0000256" key="1">
    <source>
        <dbReference type="HAMAP-Rule" id="MF_00927"/>
    </source>
</evidence>
<dbReference type="OrthoDB" id="4762208at2"/>
<keyword evidence="4" id="KW-1185">Reference proteome</keyword>
<comment type="caution">
    <text evidence="3">The sequence shown here is derived from an EMBL/GenBank/DDBJ whole genome shotgun (WGS) entry which is preliminary data.</text>
</comment>
<proteinExistence type="inferred from homology"/>
<dbReference type="EMBL" id="MCHX01000059">
    <property type="protein sequence ID" value="OFJ51671.1"/>
    <property type="molecule type" value="Genomic_DNA"/>
</dbReference>
<dbReference type="InterPro" id="IPR024245">
    <property type="entry name" value="CwsA"/>
</dbReference>
<evidence type="ECO:0000313" key="4">
    <source>
        <dbReference type="Proteomes" id="UP000178953"/>
    </source>
</evidence>
<feature type="transmembrane region" description="Helical" evidence="1">
    <location>
        <begin position="104"/>
        <end position="124"/>
    </location>
</feature>
<comment type="function">
    <text evidence="1">Required for regulated cell division, cell wall synthesis and the maintenance of cell shape.</text>
</comment>
<dbReference type="Pfam" id="PF10814">
    <property type="entry name" value="CwsA"/>
    <property type="match status" value="1"/>
</dbReference>
<organism evidence="3 4">
    <name type="scientific">Mycolicibacterium grossiae</name>
    <dbReference type="NCBI Taxonomy" id="1552759"/>
    <lineage>
        <taxon>Bacteria</taxon>
        <taxon>Bacillati</taxon>
        <taxon>Actinomycetota</taxon>
        <taxon>Actinomycetes</taxon>
        <taxon>Mycobacteriales</taxon>
        <taxon>Mycobacteriaceae</taxon>
        <taxon>Mycolicibacterium</taxon>
    </lineage>
</organism>
<evidence type="ECO:0000313" key="3">
    <source>
        <dbReference type="EMBL" id="OFJ51671.1"/>
    </source>
</evidence>
<dbReference type="AlphaFoldDB" id="A0A1E8PZU4"/>
<evidence type="ECO:0000256" key="2">
    <source>
        <dbReference type="SAM" id="MobiDB-lite"/>
    </source>
</evidence>
<name>A0A1E8PZU4_9MYCO</name>
<dbReference type="GO" id="GO:0005886">
    <property type="term" value="C:plasma membrane"/>
    <property type="evidence" value="ECO:0007669"/>
    <property type="project" value="UniProtKB-SubCell"/>
</dbReference>
<comment type="subcellular location">
    <subcellularLocation>
        <location evidence="1">Cell membrane</location>
        <topology evidence="1">Single-pass membrane protein</topology>
    </subcellularLocation>
    <text evidence="1">Localizes to poles and midcell sites.</text>
</comment>
<dbReference type="Proteomes" id="UP000178953">
    <property type="component" value="Unassembled WGS sequence"/>
</dbReference>
<comment type="similarity">
    <text evidence="1">Belongs to the CwsA family.</text>
</comment>
<gene>
    <name evidence="1" type="primary">cwsA</name>
    <name evidence="3" type="ORF">BEL07_21615</name>
</gene>
<dbReference type="RefSeq" id="WP_070355117.1">
    <property type="nucleotide sequence ID" value="NZ_CP043474.1"/>
</dbReference>
<dbReference type="GO" id="GO:0051301">
    <property type="term" value="P:cell division"/>
    <property type="evidence" value="ECO:0007669"/>
    <property type="project" value="UniProtKB-UniRule"/>
</dbReference>
<dbReference type="HAMAP" id="MF_00927">
    <property type="entry name" value="CwsA"/>
    <property type="match status" value="1"/>
</dbReference>
<protein>
    <recommendedName>
        <fullName evidence="1">Cell wall synthesis protein CwsA</fullName>
    </recommendedName>
    <alternativeName>
        <fullName evidence="1">Cell wall synthesis and cell shape protein A</fullName>
    </alternativeName>
</protein>
<keyword evidence="1" id="KW-0131">Cell cycle</keyword>
<keyword evidence="1" id="KW-0133">Cell shape</keyword>
<keyword evidence="1" id="KW-0132">Cell division</keyword>
<sequence>MSRTKSVATLTPRQRLARGLTYSAVGPLDVTRGAVGLGVQSAGSSAAWLRDRYRSGAVRRDLEAAREALVAELTAAQEAIAALPGALPASVRTSRKVRRRPRPVVLAAAGVAVLAVGAVTFSIVRRSTQPDPSPLPPSVDVTPKP</sequence>
<dbReference type="GO" id="GO:0042546">
    <property type="term" value="P:cell wall biogenesis"/>
    <property type="evidence" value="ECO:0007669"/>
    <property type="project" value="UniProtKB-UniRule"/>
</dbReference>
<keyword evidence="1" id="KW-0472">Membrane</keyword>
<keyword evidence="1" id="KW-1003">Cell membrane</keyword>
<feature type="region of interest" description="Disordered" evidence="2">
    <location>
        <begin position="126"/>
        <end position="145"/>
    </location>
</feature>
<keyword evidence="1" id="KW-1133">Transmembrane helix</keyword>
<dbReference type="GO" id="GO:0008360">
    <property type="term" value="P:regulation of cell shape"/>
    <property type="evidence" value="ECO:0007669"/>
    <property type="project" value="UniProtKB-UniRule"/>
</dbReference>
<keyword evidence="1" id="KW-0812">Transmembrane</keyword>
<reference evidence="3 4" key="1">
    <citation type="submission" date="2016-09" db="EMBL/GenBank/DDBJ databases">
        <title>genome sequence of Mycobacterium sp. 739 SCH.</title>
        <authorList>
            <person name="Greninger A.L."/>
            <person name="Qin X."/>
            <person name="Jerome K."/>
            <person name="Vora S."/>
            <person name="Quinn K."/>
        </authorList>
    </citation>
    <scope>NUCLEOTIDE SEQUENCE [LARGE SCALE GENOMIC DNA]</scope>
    <source>
        <strain evidence="3 4">SCH</strain>
    </source>
</reference>